<dbReference type="GO" id="GO:0005524">
    <property type="term" value="F:ATP binding"/>
    <property type="evidence" value="ECO:0007669"/>
    <property type="project" value="InterPro"/>
</dbReference>
<reference evidence="2" key="3">
    <citation type="submission" date="2025-08" db="UniProtKB">
        <authorList>
            <consortium name="Ensembl"/>
        </authorList>
    </citation>
    <scope>IDENTIFICATION</scope>
    <source>
        <strain evidence="2">HSOK</strain>
    </source>
</reference>
<dbReference type="PANTHER" id="PTHR44329:SF297">
    <property type="entry name" value="RECEPTOR-INTERACTING SERINE_THREONINE-PROTEIN KINASE 3"/>
    <property type="match status" value="1"/>
</dbReference>
<dbReference type="InterPro" id="IPR008271">
    <property type="entry name" value="Ser/Thr_kinase_AS"/>
</dbReference>
<reference evidence="2 3" key="2">
    <citation type="submission" date="2017-04" db="EMBL/GenBank/DDBJ databases">
        <title>CpG methylation of centromeres and impact of large insertions on vertebrate speciation.</title>
        <authorList>
            <person name="Ichikawa K."/>
            <person name="Yoshimura J."/>
            <person name="Morishita S."/>
        </authorList>
    </citation>
    <scope>NUCLEOTIDE SEQUENCE</scope>
    <source>
        <strain evidence="2 3">HSOK</strain>
    </source>
</reference>
<dbReference type="GO" id="GO:0004672">
    <property type="term" value="F:protein kinase activity"/>
    <property type="evidence" value="ECO:0007669"/>
    <property type="project" value="InterPro"/>
</dbReference>
<protein>
    <recommendedName>
        <fullName evidence="1">Protein kinase domain-containing protein</fullName>
    </recommendedName>
</protein>
<evidence type="ECO:0000259" key="1">
    <source>
        <dbReference type="PROSITE" id="PS50011"/>
    </source>
</evidence>
<dbReference type="Gene3D" id="1.10.510.10">
    <property type="entry name" value="Transferase(Phosphotransferase) domain 1"/>
    <property type="match status" value="1"/>
</dbReference>
<dbReference type="InterPro" id="IPR011009">
    <property type="entry name" value="Kinase-like_dom_sf"/>
</dbReference>
<proteinExistence type="predicted"/>
<dbReference type="PANTHER" id="PTHR44329">
    <property type="entry name" value="SERINE/THREONINE-PROTEIN KINASE TNNI3K-RELATED"/>
    <property type="match status" value="1"/>
</dbReference>
<dbReference type="Proteomes" id="UP000265200">
    <property type="component" value="Chromosome 1"/>
</dbReference>
<accession>A0A3P9JK60</accession>
<dbReference type="InterPro" id="IPR051681">
    <property type="entry name" value="Ser/Thr_Kinases-Pseudokinases"/>
</dbReference>
<dbReference type="Ensembl" id="ENSORLT00015024830.1">
    <property type="protein sequence ID" value="ENSORLP00015032634.1"/>
    <property type="gene ID" value="ENSORLG00015017573.1"/>
</dbReference>
<organism evidence="2 3">
    <name type="scientific">Oryzias latipes</name>
    <name type="common">Japanese rice fish</name>
    <name type="synonym">Japanese killifish</name>
    <dbReference type="NCBI Taxonomy" id="8090"/>
    <lineage>
        <taxon>Eukaryota</taxon>
        <taxon>Metazoa</taxon>
        <taxon>Chordata</taxon>
        <taxon>Craniata</taxon>
        <taxon>Vertebrata</taxon>
        <taxon>Euteleostomi</taxon>
        <taxon>Actinopterygii</taxon>
        <taxon>Neopterygii</taxon>
        <taxon>Teleostei</taxon>
        <taxon>Neoteleostei</taxon>
        <taxon>Acanthomorphata</taxon>
        <taxon>Ovalentaria</taxon>
        <taxon>Atherinomorphae</taxon>
        <taxon>Beloniformes</taxon>
        <taxon>Adrianichthyidae</taxon>
        <taxon>Oryziinae</taxon>
        <taxon>Oryzias</taxon>
    </lineage>
</organism>
<dbReference type="PROSITE" id="PS50011">
    <property type="entry name" value="PROTEIN_KINASE_DOM"/>
    <property type="match status" value="1"/>
</dbReference>
<reference key="1">
    <citation type="journal article" date="2007" name="Nature">
        <title>The medaka draft genome and insights into vertebrate genome evolution.</title>
        <authorList>
            <person name="Kasahara M."/>
            <person name="Naruse K."/>
            <person name="Sasaki S."/>
            <person name="Nakatani Y."/>
            <person name="Qu W."/>
            <person name="Ahsan B."/>
            <person name="Yamada T."/>
            <person name="Nagayasu Y."/>
            <person name="Doi K."/>
            <person name="Kasai Y."/>
            <person name="Jindo T."/>
            <person name="Kobayashi D."/>
            <person name="Shimada A."/>
            <person name="Toyoda A."/>
            <person name="Kuroki Y."/>
            <person name="Fujiyama A."/>
            <person name="Sasaki T."/>
            <person name="Shimizu A."/>
            <person name="Asakawa S."/>
            <person name="Shimizu N."/>
            <person name="Hashimoto S."/>
            <person name="Yang J."/>
            <person name="Lee Y."/>
            <person name="Matsushima K."/>
            <person name="Sugano S."/>
            <person name="Sakaizumi M."/>
            <person name="Narita T."/>
            <person name="Ohishi K."/>
            <person name="Haga S."/>
            <person name="Ohta F."/>
            <person name="Nomoto H."/>
            <person name="Nogata K."/>
            <person name="Morishita T."/>
            <person name="Endo T."/>
            <person name="Shin-I T."/>
            <person name="Takeda H."/>
            <person name="Morishita S."/>
            <person name="Kohara Y."/>
        </authorList>
    </citation>
    <scope>NUCLEOTIDE SEQUENCE [LARGE SCALE GENOMIC DNA]</scope>
    <source>
        <strain>Hd-rR</strain>
    </source>
</reference>
<sequence length="146" mass="16702">MDLYSVHKFLRGFGSVYNARHSKMGHDVAIKILHDVSVEESLLKEATFQNVFSCNFVLRVYGMYKGIPPNEKVKQKGIVMEFMTRGSIMDLCKNLRGPPLFPLACRFIQEVASGMKFLHSMGILHRDLKMQNVMLSEELHAKVKLI</sequence>
<evidence type="ECO:0000313" key="2">
    <source>
        <dbReference type="Ensembl" id="ENSORLP00015032634.1"/>
    </source>
</evidence>
<dbReference type="SUPFAM" id="SSF56112">
    <property type="entry name" value="Protein kinase-like (PK-like)"/>
    <property type="match status" value="1"/>
</dbReference>
<feature type="domain" description="Protein kinase" evidence="1">
    <location>
        <begin position="3"/>
        <end position="146"/>
    </location>
</feature>
<dbReference type="SMART" id="SM00220">
    <property type="entry name" value="S_TKc"/>
    <property type="match status" value="1"/>
</dbReference>
<dbReference type="AlphaFoldDB" id="A0A3P9JK60"/>
<dbReference type="PROSITE" id="PS00108">
    <property type="entry name" value="PROTEIN_KINASE_ST"/>
    <property type="match status" value="1"/>
</dbReference>
<dbReference type="Pfam" id="PF00069">
    <property type="entry name" value="Pkinase"/>
    <property type="match status" value="1"/>
</dbReference>
<name>A0A3P9JK60_ORYLA</name>
<reference evidence="2" key="4">
    <citation type="submission" date="2025-09" db="UniProtKB">
        <authorList>
            <consortium name="Ensembl"/>
        </authorList>
    </citation>
    <scope>IDENTIFICATION</scope>
    <source>
        <strain evidence="2">HSOK</strain>
    </source>
</reference>
<evidence type="ECO:0000313" key="3">
    <source>
        <dbReference type="Proteomes" id="UP000265200"/>
    </source>
</evidence>
<dbReference type="InterPro" id="IPR000719">
    <property type="entry name" value="Prot_kinase_dom"/>
</dbReference>